<evidence type="ECO:0000256" key="7">
    <source>
        <dbReference type="SAM" id="Phobius"/>
    </source>
</evidence>
<dbReference type="GO" id="GO:0022857">
    <property type="term" value="F:transmembrane transporter activity"/>
    <property type="evidence" value="ECO:0007669"/>
    <property type="project" value="InterPro"/>
</dbReference>
<comment type="subcellular location">
    <subcellularLocation>
        <location evidence="1">Cell membrane</location>
        <topology evidence="1">Multi-pass membrane protein</topology>
    </subcellularLocation>
</comment>
<keyword evidence="2" id="KW-0813">Transport</keyword>
<feature type="transmembrane region" description="Helical" evidence="7">
    <location>
        <begin position="334"/>
        <end position="352"/>
    </location>
</feature>
<dbReference type="InterPro" id="IPR020846">
    <property type="entry name" value="MFS_dom"/>
</dbReference>
<keyword evidence="3" id="KW-1003">Cell membrane</keyword>
<feature type="transmembrane region" description="Helical" evidence="7">
    <location>
        <begin position="49"/>
        <end position="69"/>
    </location>
</feature>
<gene>
    <name evidence="9" type="ORF">CF386_07505</name>
</gene>
<dbReference type="EMBL" id="CP022356">
    <property type="protein sequence ID" value="ASK78906.1"/>
    <property type="molecule type" value="Genomic_DNA"/>
</dbReference>
<dbReference type="Proteomes" id="UP000242175">
    <property type="component" value="Chromosome small"/>
</dbReference>
<dbReference type="InterPro" id="IPR011701">
    <property type="entry name" value="MFS"/>
</dbReference>
<feature type="transmembrane region" description="Helical" evidence="7">
    <location>
        <begin position="358"/>
        <end position="385"/>
    </location>
</feature>
<evidence type="ECO:0000313" key="9">
    <source>
        <dbReference type="EMBL" id="ASK78906.1"/>
    </source>
</evidence>
<feature type="transmembrane region" description="Helical" evidence="7">
    <location>
        <begin position="167"/>
        <end position="189"/>
    </location>
</feature>
<evidence type="ECO:0000256" key="5">
    <source>
        <dbReference type="ARBA" id="ARBA00022989"/>
    </source>
</evidence>
<sequence length="470" mass="51666">MKCFSFKGIMRLNIILGIVIVAFGLELLDTTIAWAVIPDISSSLNTSNALIYLALSAYLISNAIFIPLGSWLIPKFGSKKIFSCAILFFTVGSLTIATSQSIHIFILGQAIEGLGGALMVPTGRNLLLKVSHQSQHPKILNMLPLCGNLAGMIGPTLGAFITEALSWHFIYLVNIPFLIFLFILTQIHFPKKNTPSLKKPFDFYGFFFLATASFTGILGANLLSENISNLFLPSSMIIFAVFFVFLAIKHLKKSQLLIQTYPFSVDTFKSSIISGSLFRMALGGLTMSLPVFLHYKYSYTYIEAGSVMIFQPIGLLCGRFLSTKLYAKVGYMKSILIGCILSIACILTILLASKAISFFEIAIILLIIGFCQSIVFTGCNCLTFYGFKGEEINNVNVLMALFQKYSFAFSGTIVALTMTITNAFVNSNHSHTLSIEIFMLISISLILISILKMFQTETNIGVVSSKSTKN</sequence>
<feature type="transmembrane region" description="Helical" evidence="7">
    <location>
        <begin position="12"/>
        <end position="37"/>
    </location>
</feature>
<proteinExistence type="predicted"/>
<dbReference type="KEGG" id="pmai:CF386_07505"/>
<dbReference type="InterPro" id="IPR036259">
    <property type="entry name" value="MFS_trans_sf"/>
</dbReference>
<protein>
    <recommendedName>
        <fullName evidence="8">Major facilitator superfamily (MFS) profile domain-containing protein</fullName>
    </recommendedName>
</protein>
<evidence type="ECO:0000256" key="1">
    <source>
        <dbReference type="ARBA" id="ARBA00004651"/>
    </source>
</evidence>
<keyword evidence="5 7" id="KW-1133">Transmembrane helix</keyword>
<accession>A0A220VFA2</accession>
<dbReference type="PROSITE" id="PS50850">
    <property type="entry name" value="MFS"/>
    <property type="match status" value="1"/>
</dbReference>
<evidence type="ECO:0000256" key="2">
    <source>
        <dbReference type="ARBA" id="ARBA00022448"/>
    </source>
</evidence>
<feature type="transmembrane region" description="Helical" evidence="7">
    <location>
        <begin position="139"/>
        <end position="161"/>
    </location>
</feature>
<evidence type="ECO:0000256" key="6">
    <source>
        <dbReference type="ARBA" id="ARBA00023136"/>
    </source>
</evidence>
<dbReference type="PANTHER" id="PTHR42718">
    <property type="entry name" value="MAJOR FACILITATOR SUPERFAMILY MULTIDRUG TRANSPORTER MFSC"/>
    <property type="match status" value="1"/>
</dbReference>
<evidence type="ECO:0000259" key="8">
    <source>
        <dbReference type="PROSITE" id="PS50850"/>
    </source>
</evidence>
<feature type="transmembrane region" description="Helical" evidence="7">
    <location>
        <begin position="230"/>
        <end position="248"/>
    </location>
</feature>
<dbReference type="SUPFAM" id="SSF103473">
    <property type="entry name" value="MFS general substrate transporter"/>
    <property type="match status" value="1"/>
</dbReference>
<evidence type="ECO:0000256" key="4">
    <source>
        <dbReference type="ARBA" id="ARBA00022692"/>
    </source>
</evidence>
<feature type="transmembrane region" description="Helical" evidence="7">
    <location>
        <begin position="277"/>
        <end position="295"/>
    </location>
</feature>
<organism evidence="9 10">
    <name type="scientific">Paraphotobacterium marinum</name>
    <dbReference type="NCBI Taxonomy" id="1755811"/>
    <lineage>
        <taxon>Bacteria</taxon>
        <taxon>Pseudomonadati</taxon>
        <taxon>Pseudomonadota</taxon>
        <taxon>Gammaproteobacteria</taxon>
        <taxon>Vibrionales</taxon>
        <taxon>Vibrionaceae</taxon>
        <taxon>Paraphotobacterium</taxon>
    </lineage>
</organism>
<dbReference type="Pfam" id="PF07690">
    <property type="entry name" value="MFS_1"/>
    <property type="match status" value="1"/>
</dbReference>
<evidence type="ECO:0000256" key="3">
    <source>
        <dbReference type="ARBA" id="ARBA00022475"/>
    </source>
</evidence>
<dbReference type="GO" id="GO:0005886">
    <property type="term" value="C:plasma membrane"/>
    <property type="evidence" value="ECO:0007669"/>
    <property type="project" value="UniProtKB-SubCell"/>
</dbReference>
<evidence type="ECO:0000313" key="10">
    <source>
        <dbReference type="Proteomes" id="UP000242175"/>
    </source>
</evidence>
<dbReference type="Gene3D" id="1.20.1720.10">
    <property type="entry name" value="Multidrug resistance protein D"/>
    <property type="match status" value="1"/>
</dbReference>
<feature type="domain" description="Major facilitator superfamily (MFS) profile" evidence="8">
    <location>
        <begin position="15"/>
        <end position="460"/>
    </location>
</feature>
<dbReference type="PANTHER" id="PTHR42718:SF46">
    <property type="entry name" value="BLR6921 PROTEIN"/>
    <property type="match status" value="1"/>
</dbReference>
<feature type="transmembrane region" description="Helical" evidence="7">
    <location>
        <begin position="431"/>
        <end position="451"/>
    </location>
</feature>
<feature type="transmembrane region" description="Helical" evidence="7">
    <location>
        <begin position="81"/>
        <end position="98"/>
    </location>
</feature>
<keyword evidence="6 7" id="KW-0472">Membrane</keyword>
<dbReference type="AlphaFoldDB" id="A0A220VFA2"/>
<keyword evidence="10" id="KW-1185">Reference proteome</keyword>
<feature type="transmembrane region" description="Helical" evidence="7">
    <location>
        <begin position="201"/>
        <end position="224"/>
    </location>
</feature>
<dbReference type="Gene3D" id="1.20.1250.20">
    <property type="entry name" value="MFS general substrate transporter like domains"/>
    <property type="match status" value="1"/>
</dbReference>
<keyword evidence="4 7" id="KW-0812">Transmembrane</keyword>
<feature type="transmembrane region" description="Helical" evidence="7">
    <location>
        <begin position="405"/>
        <end position="425"/>
    </location>
</feature>
<name>A0A220VFA2_9GAMM</name>
<reference evidence="9 10" key="1">
    <citation type="journal article" date="2016" name="Int. J. Syst. Evol. Microbiol.">
        <title>Paraphotobacterium marinum gen. nov., sp. nov., a member of the family Vibrionaceae, isolated from surface seawater.</title>
        <authorList>
            <person name="Huang Z."/>
            <person name="Dong C."/>
            <person name="Shao Z."/>
        </authorList>
    </citation>
    <scope>NUCLEOTIDE SEQUENCE [LARGE SCALE GENOMIC DNA]</scope>
    <source>
        <strain evidence="9 10">NSCS20N07D</strain>
    </source>
</reference>